<dbReference type="InterPro" id="IPR001387">
    <property type="entry name" value="Cro/C1-type_HTH"/>
</dbReference>
<reference evidence="3" key="2">
    <citation type="submission" date="2020-09" db="EMBL/GenBank/DDBJ databases">
        <authorList>
            <person name="Sun Q."/>
            <person name="Zhou Y."/>
        </authorList>
    </citation>
    <scope>NUCLEOTIDE SEQUENCE</scope>
    <source>
        <strain evidence="3">CGMCC 4.7430</strain>
    </source>
</reference>
<dbReference type="SUPFAM" id="SSF47413">
    <property type="entry name" value="lambda repressor-like DNA-binding domains"/>
    <property type="match status" value="1"/>
</dbReference>
<reference evidence="3" key="1">
    <citation type="journal article" date="2014" name="Int. J. Syst. Evol. Microbiol.">
        <title>Complete genome sequence of Corynebacterium casei LMG S-19264T (=DSM 44701T), isolated from a smear-ripened cheese.</title>
        <authorList>
            <consortium name="US DOE Joint Genome Institute (JGI-PGF)"/>
            <person name="Walter F."/>
            <person name="Albersmeier A."/>
            <person name="Kalinowski J."/>
            <person name="Ruckert C."/>
        </authorList>
    </citation>
    <scope>NUCLEOTIDE SEQUENCE</scope>
    <source>
        <strain evidence="3">CGMCC 4.7430</strain>
    </source>
</reference>
<dbReference type="SMART" id="SM00530">
    <property type="entry name" value="HTH_XRE"/>
    <property type="match status" value="1"/>
</dbReference>
<proteinExistence type="predicted"/>
<dbReference type="Pfam" id="PF13560">
    <property type="entry name" value="HTH_31"/>
    <property type="match status" value="1"/>
</dbReference>
<dbReference type="CDD" id="cd00093">
    <property type="entry name" value="HTH_XRE"/>
    <property type="match status" value="1"/>
</dbReference>
<sequence length="486" mass="52149">MSLGALLRMWRRRALLTQEQLAQRAGLNVRTVRRLENDGPLQPRTTSVLLLAKALDLNGTEQATLNAAAHRHSADPSAPATTGPLAPTATGSPAAARIPVACPPAAGMGTAGMGTARPAVADPRPWTIPRQLPADVAVPGVREREVACVEGRTTTMPEPHRAVVLINGMAGMGKTVLAVHAAHRLAPLFPDGQLFVDLHGHTQATAPVEPAATEPVEPMATAPVEPGAALARVLRTLGIPAEHIPWHLDDRAALYRSVLADRRLLIVLDDAADEHQLHPLLPATPGCQVIVTSRRRLTCPGDAQILSLDTLPLTEAITLFTRTTGRDPDTPPDVLAEIVRRCGLLPLAIRIAAIRLQTHPAWNAHHLLDRLTTDPLAELTAGHQSVTAALNRSYERLPPDHQKTYRLLASTPHPTFPLATAAALLNTTTPQATRLLDHLLHANLLQEPTPGHYRLNALLHAHASTLQPPPDAETTLRLRCRTALLT</sequence>
<dbReference type="InterPro" id="IPR027417">
    <property type="entry name" value="P-loop_NTPase"/>
</dbReference>
<gene>
    <name evidence="3" type="ORF">GCM10012278_64010</name>
</gene>
<organism evidence="3 4">
    <name type="scientific">Nonomuraea glycinis</name>
    <dbReference type="NCBI Taxonomy" id="2047744"/>
    <lineage>
        <taxon>Bacteria</taxon>
        <taxon>Bacillati</taxon>
        <taxon>Actinomycetota</taxon>
        <taxon>Actinomycetes</taxon>
        <taxon>Streptosporangiales</taxon>
        <taxon>Streptosporangiaceae</taxon>
        <taxon>Nonomuraea</taxon>
    </lineage>
</organism>
<accession>A0A918AA73</accession>
<keyword evidence="4" id="KW-1185">Reference proteome</keyword>
<dbReference type="AlphaFoldDB" id="A0A918AA73"/>
<dbReference type="InterPro" id="IPR042197">
    <property type="entry name" value="Apaf_helical"/>
</dbReference>
<feature type="region of interest" description="Disordered" evidence="1">
    <location>
        <begin position="66"/>
        <end position="92"/>
    </location>
</feature>
<evidence type="ECO:0000313" key="3">
    <source>
        <dbReference type="EMBL" id="GGP13195.1"/>
    </source>
</evidence>
<name>A0A918AA73_9ACTN</name>
<evidence type="ECO:0000313" key="4">
    <source>
        <dbReference type="Proteomes" id="UP000660745"/>
    </source>
</evidence>
<feature type="compositionally biased region" description="Low complexity" evidence="1">
    <location>
        <begin position="76"/>
        <end position="92"/>
    </location>
</feature>
<dbReference type="Gene3D" id="1.10.260.40">
    <property type="entry name" value="lambda repressor-like DNA-binding domains"/>
    <property type="match status" value="1"/>
</dbReference>
<dbReference type="Gene3D" id="3.40.50.300">
    <property type="entry name" value="P-loop containing nucleotide triphosphate hydrolases"/>
    <property type="match status" value="1"/>
</dbReference>
<dbReference type="InterPro" id="IPR010982">
    <property type="entry name" value="Lambda_DNA-bd_dom_sf"/>
</dbReference>
<dbReference type="SUPFAM" id="SSF52540">
    <property type="entry name" value="P-loop containing nucleoside triphosphate hydrolases"/>
    <property type="match status" value="1"/>
</dbReference>
<comment type="caution">
    <text evidence="3">The sequence shown here is derived from an EMBL/GenBank/DDBJ whole genome shotgun (WGS) entry which is preliminary data.</text>
</comment>
<dbReference type="GO" id="GO:0003677">
    <property type="term" value="F:DNA binding"/>
    <property type="evidence" value="ECO:0007669"/>
    <property type="project" value="InterPro"/>
</dbReference>
<evidence type="ECO:0000259" key="2">
    <source>
        <dbReference type="PROSITE" id="PS50943"/>
    </source>
</evidence>
<dbReference type="PROSITE" id="PS50943">
    <property type="entry name" value="HTH_CROC1"/>
    <property type="match status" value="1"/>
</dbReference>
<protein>
    <recommendedName>
        <fullName evidence="2">HTH cro/C1-type domain-containing protein</fullName>
    </recommendedName>
</protein>
<dbReference type="EMBL" id="BMNK01000013">
    <property type="protein sequence ID" value="GGP13195.1"/>
    <property type="molecule type" value="Genomic_DNA"/>
</dbReference>
<dbReference type="Gene3D" id="1.10.8.430">
    <property type="entry name" value="Helical domain of apoptotic protease-activating factors"/>
    <property type="match status" value="1"/>
</dbReference>
<dbReference type="Proteomes" id="UP000660745">
    <property type="component" value="Unassembled WGS sequence"/>
</dbReference>
<feature type="domain" description="HTH cro/C1-type" evidence="2">
    <location>
        <begin position="7"/>
        <end position="62"/>
    </location>
</feature>
<dbReference type="PANTHER" id="PTHR47691:SF3">
    <property type="entry name" value="HTH-TYPE TRANSCRIPTIONAL REGULATOR RV0890C-RELATED"/>
    <property type="match status" value="1"/>
</dbReference>
<dbReference type="GO" id="GO:0043531">
    <property type="term" value="F:ADP binding"/>
    <property type="evidence" value="ECO:0007669"/>
    <property type="project" value="InterPro"/>
</dbReference>
<dbReference type="PANTHER" id="PTHR47691">
    <property type="entry name" value="REGULATOR-RELATED"/>
    <property type="match status" value="1"/>
</dbReference>
<evidence type="ECO:0000256" key="1">
    <source>
        <dbReference type="SAM" id="MobiDB-lite"/>
    </source>
</evidence>